<dbReference type="EMBL" id="OX465085">
    <property type="protein sequence ID" value="CAI9300697.1"/>
    <property type="molecule type" value="Genomic_DNA"/>
</dbReference>
<evidence type="ECO:0000256" key="1">
    <source>
        <dbReference type="SAM" id="Phobius"/>
    </source>
</evidence>
<dbReference type="AlphaFoldDB" id="A0AA35ZZV7"/>
<evidence type="ECO:0000313" key="3">
    <source>
        <dbReference type="Proteomes" id="UP001177003"/>
    </source>
</evidence>
<reference evidence="2" key="1">
    <citation type="submission" date="2023-04" db="EMBL/GenBank/DDBJ databases">
        <authorList>
            <person name="Vijverberg K."/>
            <person name="Xiong W."/>
            <person name="Schranz E."/>
        </authorList>
    </citation>
    <scope>NUCLEOTIDE SEQUENCE</scope>
</reference>
<keyword evidence="3" id="KW-1185">Reference proteome</keyword>
<keyword evidence="1" id="KW-1133">Transmembrane helix</keyword>
<gene>
    <name evidence="2" type="ORF">LSALG_LOCUS39315</name>
</gene>
<keyword evidence="1" id="KW-0812">Transmembrane</keyword>
<dbReference type="Proteomes" id="UP001177003">
    <property type="component" value="Chromosome 9"/>
</dbReference>
<proteinExistence type="predicted"/>
<keyword evidence="1" id="KW-0472">Membrane</keyword>
<accession>A0AA35ZZV7</accession>
<sequence>MSTSTVTNYHFIALVPSLKYHRTTFSPPAHVFLPQTMPSLHPLIISSCHHPRAIKPQPLRIGQPHIHYIHGPVSQPNTLISAIFLLSLYLVLFLFLCCLHLHRSTPLFKATAAYHNRPNHHRTIVLLMHCICMFRKMEHFWFILLNIGVVLSGNKDYMDVWLA</sequence>
<evidence type="ECO:0000313" key="2">
    <source>
        <dbReference type="EMBL" id="CAI9300697.1"/>
    </source>
</evidence>
<protein>
    <submittedName>
        <fullName evidence="2">Uncharacterized protein</fullName>
    </submittedName>
</protein>
<feature type="transmembrane region" description="Helical" evidence="1">
    <location>
        <begin position="79"/>
        <end position="99"/>
    </location>
</feature>
<organism evidence="2 3">
    <name type="scientific">Lactuca saligna</name>
    <name type="common">Willowleaf lettuce</name>
    <dbReference type="NCBI Taxonomy" id="75948"/>
    <lineage>
        <taxon>Eukaryota</taxon>
        <taxon>Viridiplantae</taxon>
        <taxon>Streptophyta</taxon>
        <taxon>Embryophyta</taxon>
        <taxon>Tracheophyta</taxon>
        <taxon>Spermatophyta</taxon>
        <taxon>Magnoliopsida</taxon>
        <taxon>eudicotyledons</taxon>
        <taxon>Gunneridae</taxon>
        <taxon>Pentapetalae</taxon>
        <taxon>asterids</taxon>
        <taxon>campanulids</taxon>
        <taxon>Asterales</taxon>
        <taxon>Asteraceae</taxon>
        <taxon>Cichorioideae</taxon>
        <taxon>Cichorieae</taxon>
        <taxon>Lactucinae</taxon>
        <taxon>Lactuca</taxon>
    </lineage>
</organism>
<name>A0AA35ZZV7_LACSI</name>